<dbReference type="OrthoDB" id="1684731at2"/>
<proteinExistence type="predicted"/>
<dbReference type="InterPro" id="IPR012452">
    <property type="entry name" value="DUF1657"/>
</dbReference>
<evidence type="ECO:0000256" key="1">
    <source>
        <dbReference type="SAM" id="Coils"/>
    </source>
</evidence>
<feature type="coiled-coil region" evidence="1">
    <location>
        <begin position="34"/>
        <end position="61"/>
    </location>
</feature>
<dbReference type="RefSeq" id="WP_090446814.1">
    <property type="nucleotide sequence ID" value="NZ_FOHU01000031.1"/>
</dbReference>
<evidence type="ECO:0000313" key="3">
    <source>
        <dbReference type="Proteomes" id="UP000199568"/>
    </source>
</evidence>
<reference evidence="2 3" key="1">
    <citation type="submission" date="2016-10" db="EMBL/GenBank/DDBJ databases">
        <authorList>
            <person name="de Groot N.N."/>
        </authorList>
    </citation>
    <scope>NUCLEOTIDE SEQUENCE [LARGE SCALE GENOMIC DNA]</scope>
    <source>
        <strain evidence="2 3">DSM 18979</strain>
    </source>
</reference>
<gene>
    <name evidence="2" type="ORF">SAMN05660297_03469</name>
</gene>
<organism evidence="2 3">
    <name type="scientific">Natronincola peptidivorans</name>
    <dbReference type="NCBI Taxonomy" id="426128"/>
    <lineage>
        <taxon>Bacteria</taxon>
        <taxon>Bacillati</taxon>
        <taxon>Bacillota</taxon>
        <taxon>Clostridia</taxon>
        <taxon>Peptostreptococcales</taxon>
        <taxon>Natronincolaceae</taxon>
        <taxon>Natronincola</taxon>
    </lineage>
</organism>
<protein>
    <recommendedName>
        <fullName evidence="4">DUF1657 domain-containing protein</fullName>
    </recommendedName>
</protein>
<dbReference type="EMBL" id="FOHU01000031">
    <property type="protein sequence ID" value="SET77619.1"/>
    <property type="molecule type" value="Genomic_DNA"/>
</dbReference>
<accession>A0A1I0H474</accession>
<dbReference type="Pfam" id="PF07870">
    <property type="entry name" value="DUF1657"/>
    <property type="match status" value="1"/>
</dbReference>
<keyword evidence="3" id="KW-1185">Reference proteome</keyword>
<sequence>MTVGSQVKQTLASLKGAQGTLRMYALQAQDEKEKNAYTEALETTNDVIKDLENRLKTLEFEEPQFKGY</sequence>
<evidence type="ECO:0000313" key="2">
    <source>
        <dbReference type="EMBL" id="SET77619.1"/>
    </source>
</evidence>
<evidence type="ECO:0008006" key="4">
    <source>
        <dbReference type="Google" id="ProtNLM"/>
    </source>
</evidence>
<dbReference type="Proteomes" id="UP000199568">
    <property type="component" value="Unassembled WGS sequence"/>
</dbReference>
<keyword evidence="1" id="KW-0175">Coiled coil</keyword>
<dbReference type="AlphaFoldDB" id="A0A1I0H474"/>
<dbReference type="STRING" id="426128.SAMN05660297_03469"/>
<name>A0A1I0H474_9FIRM</name>